<dbReference type="EMBL" id="CP024899">
    <property type="protein sequence ID" value="ATX65107.1"/>
    <property type="molecule type" value="Genomic_DNA"/>
</dbReference>
<reference evidence="2 3" key="1">
    <citation type="submission" date="2017-11" db="EMBL/GenBank/DDBJ databases">
        <title>Revised Sequence and Annotation of the Rhodobaca barguzinensis strain alga05 Genome.</title>
        <authorList>
            <person name="Kopejtka K."/>
            <person name="Tomasch J.M."/>
            <person name="Bunk B."/>
            <person name="Koblizek M."/>
        </authorList>
    </citation>
    <scope>NUCLEOTIDE SEQUENCE [LARGE SCALE GENOMIC DNA]</scope>
    <source>
        <strain evidence="3">alga05</strain>
    </source>
</reference>
<organism evidence="2 3">
    <name type="scientific">Roseinatronobacter bogoriensis subsp. barguzinensis</name>
    <dbReference type="NCBI Taxonomy" id="441209"/>
    <lineage>
        <taxon>Bacteria</taxon>
        <taxon>Pseudomonadati</taxon>
        <taxon>Pseudomonadota</taxon>
        <taxon>Alphaproteobacteria</taxon>
        <taxon>Rhodobacterales</taxon>
        <taxon>Paracoccaceae</taxon>
        <taxon>Roseinatronobacter</taxon>
    </lineage>
</organism>
<name>A0A2K8K6M9_9RHOB</name>
<evidence type="ECO:0000313" key="2">
    <source>
        <dbReference type="EMBL" id="ATX65107.1"/>
    </source>
</evidence>
<dbReference type="InterPro" id="IPR025512">
    <property type="entry name" value="DUF4399"/>
</dbReference>
<dbReference type="AlphaFoldDB" id="A0A2K8K6M9"/>
<proteinExistence type="predicted"/>
<dbReference type="Proteomes" id="UP000228948">
    <property type="component" value="Chromosome"/>
</dbReference>
<dbReference type="Pfam" id="PF14347">
    <property type="entry name" value="DUF4399"/>
    <property type="match status" value="1"/>
</dbReference>
<accession>A0A2K8K6M9</accession>
<evidence type="ECO:0000313" key="3">
    <source>
        <dbReference type="Proteomes" id="UP000228948"/>
    </source>
</evidence>
<dbReference type="OrthoDB" id="531568at2"/>
<keyword evidence="3" id="KW-1185">Reference proteome</keyword>
<dbReference type="STRING" id="441209.GCA_001870665_03550"/>
<protein>
    <submittedName>
        <fullName evidence="2">DUF4399 domain-containing protein</fullName>
    </submittedName>
</protein>
<gene>
    <name evidence="2" type="ORF">BG454_04085</name>
</gene>
<dbReference type="RefSeq" id="WP_071479183.1">
    <property type="nucleotide sequence ID" value="NZ_CP024899.1"/>
</dbReference>
<dbReference type="KEGG" id="rbg:BG454_04085"/>
<sequence>MNKSVLYACGIVFAATAGFANSDDHGHAHIERTPAPEGASVYFISPTDGETVSNPVTFRFGARGIGIAPAGVDWPDTGHHHMLINVSPDEIDFNADVPFSDTHLHFGGGQTETTLELPSGTHTFVLVMGDQFHVPHDPPIISEMITVTVE</sequence>
<feature type="domain" description="DUF4399" evidence="1">
    <location>
        <begin position="59"/>
        <end position="150"/>
    </location>
</feature>
<evidence type="ECO:0000259" key="1">
    <source>
        <dbReference type="Pfam" id="PF14347"/>
    </source>
</evidence>